<dbReference type="PANTHER" id="PTHR43649:SF30">
    <property type="entry name" value="ABC TRANSPORTER SUBSTRATE-BINDING PROTEIN"/>
    <property type="match status" value="1"/>
</dbReference>
<protein>
    <submittedName>
        <fullName evidence="2">Sugar ABC transporter substrate-binding protein</fullName>
    </submittedName>
</protein>
<sequence>MDMNAMSRRDLLAAITMTAAAVPMLTACGGDTRQRPQSQVTGPVKSGVPALDANRPGNDTWPFDEAETLNNSLTWPKTDVPDPASKVALSVAITADVVAEVRNAQFDFFFKQRHPNIEIRRETSPFDQYLTKYMAQAAGGGLPDVMYTHYSWAQNFIANDVFQPLDEYVARTPSFDKEDLPANALGYFERDGKLYGLPTDLAPKMLFYNKSIFDTAKMDYPDDSWTVEQMLAAAAKLTSGSGASKIYGFTPMLLLEADISARGLMQYGGRFLNADESQVLLGEPAAQKVLGMWLDALHKDESMPSIAELNQVLEKVEPFKIGKAAMTINGAWIMTELAKQDAFEWGATHTPKGPEGRFTPAIGSALAMSAGSQHKEAAWIYLNEYLSSTGQQFRRISAPARQSAWLPNAEALGIPKDVIEACQTAMKEYASSEGVMKLPASKKVVETAKPIWERTLIGKSDLRSALRELTDKVTPILAENRIS</sequence>
<dbReference type="Gene3D" id="3.40.190.10">
    <property type="entry name" value="Periplasmic binding protein-like II"/>
    <property type="match status" value="1"/>
</dbReference>
<gene>
    <name evidence="2" type="ORF">GCM10022226_39630</name>
</gene>
<name>A0ABP7ICA1_9ACTN</name>
<organism evidence="2 3">
    <name type="scientific">Sphaerisporangium flaviroseum</name>
    <dbReference type="NCBI Taxonomy" id="509199"/>
    <lineage>
        <taxon>Bacteria</taxon>
        <taxon>Bacillati</taxon>
        <taxon>Actinomycetota</taxon>
        <taxon>Actinomycetes</taxon>
        <taxon>Streptosporangiales</taxon>
        <taxon>Streptosporangiaceae</taxon>
        <taxon>Sphaerisporangium</taxon>
    </lineage>
</organism>
<feature type="region of interest" description="Disordered" evidence="1">
    <location>
        <begin position="30"/>
        <end position="58"/>
    </location>
</feature>
<evidence type="ECO:0000313" key="3">
    <source>
        <dbReference type="Proteomes" id="UP001500888"/>
    </source>
</evidence>
<comment type="caution">
    <text evidence="2">The sequence shown here is derived from an EMBL/GenBank/DDBJ whole genome shotgun (WGS) entry which is preliminary data.</text>
</comment>
<evidence type="ECO:0000256" key="1">
    <source>
        <dbReference type="SAM" id="MobiDB-lite"/>
    </source>
</evidence>
<dbReference type="Pfam" id="PF01547">
    <property type="entry name" value="SBP_bac_1"/>
    <property type="match status" value="1"/>
</dbReference>
<dbReference type="InterPro" id="IPR006059">
    <property type="entry name" value="SBP"/>
</dbReference>
<dbReference type="CDD" id="cd13585">
    <property type="entry name" value="PBP2_TMBP_like"/>
    <property type="match status" value="1"/>
</dbReference>
<keyword evidence="3" id="KW-1185">Reference proteome</keyword>
<proteinExistence type="predicted"/>
<dbReference type="EMBL" id="BAAAZR010000008">
    <property type="protein sequence ID" value="GAA3814871.1"/>
    <property type="molecule type" value="Genomic_DNA"/>
</dbReference>
<dbReference type="Proteomes" id="UP001500888">
    <property type="component" value="Unassembled WGS sequence"/>
</dbReference>
<reference evidence="3" key="1">
    <citation type="journal article" date="2019" name="Int. J. Syst. Evol. Microbiol.">
        <title>The Global Catalogue of Microorganisms (GCM) 10K type strain sequencing project: providing services to taxonomists for standard genome sequencing and annotation.</title>
        <authorList>
            <consortium name="The Broad Institute Genomics Platform"/>
            <consortium name="The Broad Institute Genome Sequencing Center for Infectious Disease"/>
            <person name="Wu L."/>
            <person name="Ma J."/>
        </authorList>
    </citation>
    <scope>NUCLEOTIDE SEQUENCE [LARGE SCALE GENOMIC DNA]</scope>
    <source>
        <strain evidence="3">JCM 16908</strain>
    </source>
</reference>
<evidence type="ECO:0000313" key="2">
    <source>
        <dbReference type="EMBL" id="GAA3814871.1"/>
    </source>
</evidence>
<dbReference type="SUPFAM" id="SSF53850">
    <property type="entry name" value="Periplasmic binding protein-like II"/>
    <property type="match status" value="1"/>
</dbReference>
<dbReference type="PANTHER" id="PTHR43649">
    <property type="entry name" value="ARABINOSE-BINDING PROTEIN-RELATED"/>
    <property type="match status" value="1"/>
</dbReference>
<dbReference type="RefSeq" id="WP_344941846.1">
    <property type="nucleotide sequence ID" value="NZ_BAAAZR010000008.1"/>
</dbReference>
<accession>A0ABP7ICA1</accession>
<dbReference type="InterPro" id="IPR050490">
    <property type="entry name" value="Bact_solute-bd_prot1"/>
</dbReference>